<proteinExistence type="predicted"/>
<dbReference type="Proteomes" id="UP001055247">
    <property type="component" value="Unassembled WGS sequence"/>
</dbReference>
<evidence type="ECO:0000256" key="1">
    <source>
        <dbReference type="SAM" id="MobiDB-lite"/>
    </source>
</evidence>
<organism evidence="2 3">
    <name type="scientific">Methylobacterium hispanicum</name>
    <dbReference type="NCBI Taxonomy" id="270350"/>
    <lineage>
        <taxon>Bacteria</taxon>
        <taxon>Pseudomonadati</taxon>
        <taxon>Pseudomonadota</taxon>
        <taxon>Alphaproteobacteria</taxon>
        <taxon>Hyphomicrobiales</taxon>
        <taxon>Methylobacteriaceae</taxon>
        <taxon>Methylobacterium</taxon>
    </lineage>
</organism>
<protein>
    <recommendedName>
        <fullName evidence="4">Holliday junction branch migration DNA helicase RuvB</fullName>
    </recommendedName>
</protein>
<reference evidence="2" key="1">
    <citation type="journal article" date="2016" name="Front. Microbiol.">
        <title>Genome Sequence of the Piezophilic, Mesophilic Sulfate-Reducing Bacterium Desulfovibrio indicus J2T.</title>
        <authorList>
            <person name="Cao J."/>
            <person name="Maignien L."/>
            <person name="Shao Z."/>
            <person name="Alain K."/>
            <person name="Jebbar M."/>
        </authorList>
    </citation>
    <scope>NUCLEOTIDE SEQUENCE</scope>
    <source>
        <strain evidence="2">DSM 16372</strain>
    </source>
</reference>
<reference evidence="2" key="2">
    <citation type="submission" date="2021-08" db="EMBL/GenBank/DDBJ databases">
        <authorList>
            <person name="Tani A."/>
            <person name="Ola A."/>
            <person name="Ogura Y."/>
            <person name="Katsura K."/>
            <person name="Hayashi T."/>
        </authorList>
    </citation>
    <scope>NUCLEOTIDE SEQUENCE</scope>
    <source>
        <strain evidence="2">DSM 16372</strain>
    </source>
</reference>
<evidence type="ECO:0008006" key="4">
    <source>
        <dbReference type="Google" id="ProtNLM"/>
    </source>
</evidence>
<dbReference type="Gene3D" id="1.10.10.10">
    <property type="entry name" value="Winged helix-like DNA-binding domain superfamily/Winged helix DNA-binding domain"/>
    <property type="match status" value="1"/>
</dbReference>
<accession>A0AAV4ZVS3</accession>
<comment type="caution">
    <text evidence="2">The sequence shown here is derived from an EMBL/GenBank/DDBJ whole genome shotgun (WGS) entry which is preliminary data.</text>
</comment>
<sequence>MQRTPRGRVLTPQAFRHMGLAVPRTDPSRQPGLFPDDGADA</sequence>
<gene>
    <name evidence="2" type="ORF">BHAOGJBA_5805</name>
</gene>
<dbReference type="EMBL" id="BPQO01000039">
    <property type="protein sequence ID" value="GJD92252.1"/>
    <property type="molecule type" value="Genomic_DNA"/>
</dbReference>
<dbReference type="InterPro" id="IPR036388">
    <property type="entry name" value="WH-like_DNA-bd_sf"/>
</dbReference>
<name>A0AAV4ZVS3_9HYPH</name>
<evidence type="ECO:0000313" key="2">
    <source>
        <dbReference type="EMBL" id="GJD92252.1"/>
    </source>
</evidence>
<evidence type="ECO:0000313" key="3">
    <source>
        <dbReference type="Proteomes" id="UP001055247"/>
    </source>
</evidence>
<keyword evidence="3" id="KW-1185">Reference proteome</keyword>
<feature type="region of interest" description="Disordered" evidence="1">
    <location>
        <begin position="1"/>
        <end position="41"/>
    </location>
</feature>
<dbReference type="AlphaFoldDB" id="A0AAV4ZVS3"/>